<sequence>MNQAEAVAAVLAEVLPAPVEVASVERLAGGASADLAAVDAVDATGVAHALVMRTSGGQPTGGLRAGIPAETAALRSAETAGVPVPSVVAAFVGDPVLGDGYLMTRREGQALPAKLLRDPEFAGLREVLVADAGRALAGIHRASPDGLARLGPRDQLDALAALHRSFGHANPVFDLALQWLADRLPDPVRDAVVHGDFRMGNLLCDADGLVAVLDWELVHLGDPDEDLGWFCAPAWRFGGAGPAGGLGSREELLSAYAEASGRTVDPERLRWWEVLATIKWGVICQYQASRVLTGGERSIEHALIGRRVTEVELDLLLLMGADVDGTSADLHADPWPSADDLVRVTAAQLREDVLPELEGRARFLVRVAINALETVQREATLGADVEAIEAEVSDGASREQLLRWVLARLAIDNPAYPSIADVPPTS</sequence>
<dbReference type="InterPro" id="IPR011009">
    <property type="entry name" value="Kinase-like_dom_sf"/>
</dbReference>
<evidence type="ECO:0000259" key="2">
    <source>
        <dbReference type="Pfam" id="PF19802"/>
    </source>
</evidence>
<dbReference type="Gene3D" id="3.90.1200.10">
    <property type="match status" value="1"/>
</dbReference>
<protein>
    <submittedName>
        <fullName evidence="3">Phosphotransferase family protein</fullName>
    </submittedName>
</protein>
<dbReference type="PANTHER" id="PTHR21310">
    <property type="entry name" value="AMINOGLYCOSIDE PHOSPHOTRANSFERASE-RELATED-RELATED"/>
    <property type="match status" value="1"/>
</dbReference>
<dbReference type="InterPro" id="IPR041726">
    <property type="entry name" value="ACAD10_11_N"/>
</dbReference>
<dbReference type="InterPro" id="IPR046252">
    <property type="entry name" value="DUF6285"/>
</dbReference>
<reference evidence="3 4" key="1">
    <citation type="submission" date="2019-09" db="EMBL/GenBank/DDBJ databases">
        <title>Nocardioides panacisoli sp. nov., isolated from the soil of a ginseng field.</title>
        <authorList>
            <person name="Cho C."/>
        </authorList>
    </citation>
    <scope>NUCLEOTIDE SEQUENCE [LARGE SCALE GENOMIC DNA]</scope>
    <source>
        <strain evidence="3 4">BN130099</strain>
    </source>
</reference>
<evidence type="ECO:0000313" key="3">
    <source>
        <dbReference type="EMBL" id="KAA1419302.1"/>
    </source>
</evidence>
<accession>A0A5B1LF78</accession>
<dbReference type="AlphaFoldDB" id="A0A5B1LF78"/>
<dbReference type="InterPro" id="IPR051678">
    <property type="entry name" value="AGP_Transferase"/>
</dbReference>
<dbReference type="Proteomes" id="UP000325003">
    <property type="component" value="Unassembled WGS sequence"/>
</dbReference>
<comment type="caution">
    <text evidence="3">The sequence shown here is derived from an EMBL/GenBank/DDBJ whole genome shotgun (WGS) entry which is preliminary data.</text>
</comment>
<evidence type="ECO:0000259" key="1">
    <source>
        <dbReference type="Pfam" id="PF01636"/>
    </source>
</evidence>
<dbReference type="RefSeq" id="WP_149728636.1">
    <property type="nucleotide sequence ID" value="NZ_VUJV01000003.1"/>
</dbReference>
<keyword evidence="3" id="KW-0808">Transferase</keyword>
<dbReference type="SUPFAM" id="SSF56112">
    <property type="entry name" value="Protein kinase-like (PK-like)"/>
    <property type="match status" value="1"/>
</dbReference>
<dbReference type="Pfam" id="PF19802">
    <property type="entry name" value="DUF6285"/>
    <property type="match status" value="1"/>
</dbReference>
<reference evidence="3 4" key="2">
    <citation type="submission" date="2019-09" db="EMBL/GenBank/DDBJ databases">
        <authorList>
            <person name="Jin C."/>
        </authorList>
    </citation>
    <scope>NUCLEOTIDE SEQUENCE [LARGE SCALE GENOMIC DNA]</scope>
    <source>
        <strain evidence="3 4">BN130099</strain>
    </source>
</reference>
<feature type="domain" description="Aminoglycoside phosphotransferase" evidence="1">
    <location>
        <begin position="24"/>
        <end position="272"/>
    </location>
</feature>
<proteinExistence type="predicted"/>
<keyword evidence="4" id="KW-1185">Reference proteome</keyword>
<dbReference type="GO" id="GO:0016740">
    <property type="term" value="F:transferase activity"/>
    <property type="evidence" value="ECO:0007669"/>
    <property type="project" value="UniProtKB-KW"/>
</dbReference>
<dbReference type="InterPro" id="IPR002575">
    <property type="entry name" value="Aminoglycoside_PTrfase"/>
</dbReference>
<dbReference type="CDD" id="cd05154">
    <property type="entry name" value="ACAD10_11_N-like"/>
    <property type="match status" value="1"/>
</dbReference>
<dbReference type="Pfam" id="PF01636">
    <property type="entry name" value="APH"/>
    <property type="match status" value="1"/>
</dbReference>
<name>A0A5B1LF78_9ACTN</name>
<gene>
    <name evidence="3" type="ORF">F0U44_12715</name>
</gene>
<evidence type="ECO:0000313" key="4">
    <source>
        <dbReference type="Proteomes" id="UP000325003"/>
    </source>
</evidence>
<dbReference type="PANTHER" id="PTHR21310:SF57">
    <property type="entry name" value="BLR2944 PROTEIN"/>
    <property type="match status" value="1"/>
</dbReference>
<feature type="domain" description="DUF6285" evidence="2">
    <location>
        <begin position="355"/>
        <end position="390"/>
    </location>
</feature>
<organism evidence="3 4">
    <name type="scientific">Nocardioides humilatus</name>
    <dbReference type="NCBI Taxonomy" id="2607660"/>
    <lineage>
        <taxon>Bacteria</taxon>
        <taxon>Bacillati</taxon>
        <taxon>Actinomycetota</taxon>
        <taxon>Actinomycetes</taxon>
        <taxon>Propionibacteriales</taxon>
        <taxon>Nocardioidaceae</taxon>
        <taxon>Nocardioides</taxon>
    </lineage>
</organism>
<dbReference type="EMBL" id="VUJV01000003">
    <property type="protein sequence ID" value="KAA1419302.1"/>
    <property type="molecule type" value="Genomic_DNA"/>
</dbReference>